<dbReference type="EMBL" id="LR899738">
    <property type="protein sequence ID" value="CAD7242133.1"/>
    <property type="molecule type" value="Genomic_DNA"/>
</dbReference>
<dbReference type="AlphaFoldDB" id="A0A7R8X198"/>
<gene>
    <name evidence="1" type="ORF">DSTB1V02_LOCUS2104</name>
</gene>
<reference evidence="1" key="1">
    <citation type="submission" date="2020-11" db="EMBL/GenBank/DDBJ databases">
        <authorList>
            <person name="Tran Van P."/>
        </authorList>
    </citation>
    <scope>NUCLEOTIDE SEQUENCE</scope>
</reference>
<evidence type="ECO:0000313" key="1">
    <source>
        <dbReference type="EMBL" id="CAD7242133.1"/>
    </source>
</evidence>
<evidence type="ECO:0000313" key="2">
    <source>
        <dbReference type="Proteomes" id="UP000677054"/>
    </source>
</evidence>
<sequence>MFRQCPHFMGFLPDSNGEIEVAVVSSTWMNGNEMEIAWPPCKTDRNLNEALTLHHLPADDWQWYGCRRILYATASLEQARKKAKLAEDTSGLEIGDEMEEKERRRKHAKNSEVAEMKQDLHRQVPSVGESSEYAFFISLSPWSPILSHKTLFIPFMLSTFPFQFLVELEPNQHISTHMETRLKKNSYQSLH</sequence>
<proteinExistence type="predicted"/>
<name>A0A7R8X198_9CRUS</name>
<dbReference type="Proteomes" id="UP000677054">
    <property type="component" value="Unassembled WGS sequence"/>
</dbReference>
<accession>A0A7R8X198</accession>
<protein>
    <submittedName>
        <fullName evidence="1">Uncharacterized protein</fullName>
    </submittedName>
</protein>
<organism evidence="1">
    <name type="scientific">Darwinula stevensoni</name>
    <dbReference type="NCBI Taxonomy" id="69355"/>
    <lineage>
        <taxon>Eukaryota</taxon>
        <taxon>Metazoa</taxon>
        <taxon>Ecdysozoa</taxon>
        <taxon>Arthropoda</taxon>
        <taxon>Crustacea</taxon>
        <taxon>Oligostraca</taxon>
        <taxon>Ostracoda</taxon>
        <taxon>Podocopa</taxon>
        <taxon>Podocopida</taxon>
        <taxon>Darwinulocopina</taxon>
        <taxon>Darwinuloidea</taxon>
        <taxon>Darwinulidae</taxon>
        <taxon>Darwinula</taxon>
    </lineage>
</organism>
<dbReference type="EMBL" id="CAJPEV010000221">
    <property type="protein sequence ID" value="CAG0882566.1"/>
    <property type="molecule type" value="Genomic_DNA"/>
</dbReference>
<keyword evidence="2" id="KW-1185">Reference proteome</keyword>
<dbReference type="OrthoDB" id="10069532at2759"/>